<dbReference type="InterPro" id="IPR052164">
    <property type="entry name" value="Anthracycline_SecMetBiosynth"/>
</dbReference>
<dbReference type="Pfam" id="PF22677">
    <property type="entry name" value="Ble-like_N"/>
    <property type="match status" value="1"/>
</dbReference>
<dbReference type="Gene3D" id="3.10.180.10">
    <property type="entry name" value="2,3-Dihydroxybiphenyl 1,2-Dioxygenase, domain 1"/>
    <property type="match status" value="2"/>
</dbReference>
<dbReference type="PANTHER" id="PTHR33993">
    <property type="entry name" value="GLYOXALASE-RELATED"/>
    <property type="match status" value="1"/>
</dbReference>
<accession>A0A934KEQ9</accession>
<dbReference type="Gene3D" id="3.30.720.110">
    <property type="match status" value="1"/>
</dbReference>
<dbReference type="InterPro" id="IPR037523">
    <property type="entry name" value="VOC_core"/>
</dbReference>
<dbReference type="Gene3D" id="3.30.720.120">
    <property type="match status" value="1"/>
</dbReference>
<proteinExistence type="predicted"/>
<reference evidence="2 3" key="1">
    <citation type="submission" date="2020-10" db="EMBL/GenBank/DDBJ databases">
        <title>Ca. Dormibacterota MAGs.</title>
        <authorList>
            <person name="Montgomery K."/>
        </authorList>
    </citation>
    <scope>NUCLEOTIDE SEQUENCE [LARGE SCALE GENOMIC DNA]</scope>
    <source>
        <strain evidence="2">Mitchell_Peninsula_5</strain>
    </source>
</reference>
<dbReference type="SUPFAM" id="SSF54593">
    <property type="entry name" value="Glyoxalase/Bleomycin resistance protein/Dihydroxybiphenyl dioxygenase"/>
    <property type="match status" value="3"/>
</dbReference>
<name>A0A934KEQ9_9BACT</name>
<dbReference type="CDD" id="cd07246">
    <property type="entry name" value="VOC_like"/>
    <property type="match status" value="1"/>
</dbReference>
<dbReference type="InterPro" id="IPR029068">
    <property type="entry name" value="Glyas_Bleomycin-R_OHBP_Dase"/>
</dbReference>
<dbReference type="PROSITE" id="PS51819">
    <property type="entry name" value="VOC"/>
    <property type="match status" value="3"/>
</dbReference>
<feature type="domain" description="VOC" evidence="1">
    <location>
        <begin position="54"/>
        <end position="178"/>
    </location>
</feature>
<comment type="caution">
    <text evidence="2">The sequence shown here is derived from an EMBL/GenBank/DDBJ whole genome shotgun (WGS) entry which is preliminary data.</text>
</comment>
<sequence>MPDAFEALSAPITPVDPDPAFAAALRAQIDRQLHQGGTSMSAAQIVLDPPSAATPVVVPYLIVRDARRAIDWYTEALGARLRGAPMVMPEGRIGHAELDLGGGVVYLADESPVSGVAAPRPGEPAAVSLTARVADVDAAVERAVAAGAELERRAADNPYGRNAVIVDPFGHRWILSAEAATSPAAVAGGGDGREGDVAYSSLWVDDVERARAFFGSVLGWTFSEQGDGRALAVDGATPRQGLLEEPKTSTLFLCYGVPELSIATARVRAAGGAVERIAEEAYGRTADCVDDQGTRFALHEGATAGTGGLRAQRVERRDGDVAYVTLEVRDAMRTRAFYGTVLGWRFTPGRSPGGWNVDEVAPMVGVSGGHDTATAVPMFHVSDIDAAVARVRAAGGSSTPPETQPYGITANCTDDQGTRFYLGQLP</sequence>
<evidence type="ECO:0000259" key="1">
    <source>
        <dbReference type="PROSITE" id="PS51819"/>
    </source>
</evidence>
<dbReference type="AlphaFoldDB" id="A0A934KEQ9"/>
<protein>
    <submittedName>
        <fullName evidence="2">VOC family protein</fullName>
    </submittedName>
</protein>
<feature type="domain" description="VOC" evidence="1">
    <location>
        <begin position="193"/>
        <end position="301"/>
    </location>
</feature>
<organism evidence="2 3">
    <name type="scientific">Candidatus Amunia macphersoniae</name>
    <dbReference type="NCBI Taxonomy" id="3127014"/>
    <lineage>
        <taxon>Bacteria</taxon>
        <taxon>Bacillati</taxon>
        <taxon>Candidatus Dormiibacterota</taxon>
        <taxon>Candidatus Dormibacteria</taxon>
        <taxon>Candidatus Aeolococcales</taxon>
        <taxon>Candidatus Aeolococcaceae</taxon>
        <taxon>Candidatus Amunia</taxon>
    </lineage>
</organism>
<gene>
    <name evidence="2" type="ORF">JF887_01905</name>
</gene>
<feature type="domain" description="VOC" evidence="1">
    <location>
        <begin position="320"/>
        <end position="425"/>
    </location>
</feature>
<evidence type="ECO:0000313" key="2">
    <source>
        <dbReference type="EMBL" id="MBJ7608171.1"/>
    </source>
</evidence>
<dbReference type="InterPro" id="IPR004360">
    <property type="entry name" value="Glyas_Fos-R_dOase_dom"/>
</dbReference>
<dbReference type="PANTHER" id="PTHR33993:SF14">
    <property type="entry name" value="GB|AAF24581.1"/>
    <property type="match status" value="1"/>
</dbReference>
<dbReference type="Pfam" id="PF18029">
    <property type="entry name" value="Glyoxalase_6"/>
    <property type="match status" value="1"/>
</dbReference>
<dbReference type="EMBL" id="JAEKNN010000008">
    <property type="protein sequence ID" value="MBJ7608171.1"/>
    <property type="molecule type" value="Genomic_DNA"/>
</dbReference>
<dbReference type="InterPro" id="IPR053863">
    <property type="entry name" value="Glyoxy/Ble-like_N"/>
</dbReference>
<dbReference type="InterPro" id="IPR041581">
    <property type="entry name" value="Glyoxalase_6"/>
</dbReference>
<dbReference type="Proteomes" id="UP000614410">
    <property type="component" value="Unassembled WGS sequence"/>
</dbReference>
<evidence type="ECO:0000313" key="3">
    <source>
        <dbReference type="Proteomes" id="UP000614410"/>
    </source>
</evidence>
<dbReference type="Pfam" id="PF00903">
    <property type="entry name" value="Glyoxalase"/>
    <property type="match status" value="1"/>
</dbReference>